<dbReference type="Proteomes" id="UP000515789">
    <property type="component" value="Chromosome"/>
</dbReference>
<dbReference type="Gene3D" id="2.30.29.30">
    <property type="entry name" value="Pleckstrin-homology domain (PH domain)/Phosphotyrosine-binding domain (PTB)"/>
    <property type="match status" value="1"/>
</dbReference>
<proteinExistence type="predicted"/>
<protein>
    <submittedName>
        <fullName evidence="1">Uncharacterized protein</fullName>
    </submittedName>
</protein>
<accession>A0A7G5MW20</accession>
<sequence length="116" mass="12998">MPGGFTMEEKIIIQGTCNRIKGAFVENGHAMLTNQRFIYSKHSLAKIAAMGVLVNLTQGSYEFDIPISEIKDVQEKKRLFSKTLSVTTASGEEYQFAFTKLVEWQIAFSNALSAER</sequence>
<gene>
    <name evidence="1" type="ORF">E5259_15130</name>
</gene>
<dbReference type="EMBL" id="CP039126">
    <property type="protein sequence ID" value="QMW78813.1"/>
    <property type="molecule type" value="Genomic_DNA"/>
</dbReference>
<reference evidence="1 2" key="1">
    <citation type="submission" date="2019-04" db="EMBL/GenBank/DDBJ databases">
        <authorList>
            <person name="Schori C."/>
            <person name="Ahrens C."/>
        </authorList>
    </citation>
    <scope>NUCLEOTIDE SEQUENCE [LARGE SCALE GENOMIC DNA]</scope>
    <source>
        <strain evidence="1 2">DSM 2950</strain>
    </source>
</reference>
<dbReference type="AlphaFoldDB" id="A0A7G5MW20"/>
<organism evidence="1 2">
    <name type="scientific">Blautia producta</name>
    <dbReference type="NCBI Taxonomy" id="33035"/>
    <lineage>
        <taxon>Bacteria</taxon>
        <taxon>Bacillati</taxon>
        <taxon>Bacillota</taxon>
        <taxon>Clostridia</taxon>
        <taxon>Lachnospirales</taxon>
        <taxon>Lachnospiraceae</taxon>
        <taxon>Blautia</taxon>
    </lineage>
</organism>
<evidence type="ECO:0000313" key="2">
    <source>
        <dbReference type="Proteomes" id="UP000515789"/>
    </source>
</evidence>
<name>A0A7G5MW20_9FIRM</name>
<dbReference type="InterPro" id="IPR011993">
    <property type="entry name" value="PH-like_dom_sf"/>
</dbReference>
<evidence type="ECO:0000313" key="1">
    <source>
        <dbReference type="EMBL" id="QMW78813.1"/>
    </source>
</evidence>